<protein>
    <submittedName>
        <fullName evidence="1">Uncharacterized protein</fullName>
    </submittedName>
</protein>
<reference evidence="1 2" key="1">
    <citation type="journal article" date="2016" name="Microb. Cell Fact.">
        <title>Dissection of exopolysaccharide biosynthesis in Kozakia baliensis.</title>
        <authorList>
            <person name="Brandt J.U."/>
            <person name="Jakob F."/>
            <person name="Behr J."/>
            <person name="Geissler A.J."/>
            <person name="Vogel R.F."/>
        </authorList>
    </citation>
    <scope>NUCLEOTIDE SEQUENCE [LARGE SCALE GENOMIC DNA]</scope>
    <source>
        <strain evidence="1 2">DSM 14400</strain>
    </source>
</reference>
<dbReference type="AlphaFoldDB" id="A0A1D8UVV6"/>
<name>A0A1D8UVV6_9PROT</name>
<evidence type="ECO:0000313" key="2">
    <source>
        <dbReference type="Proteomes" id="UP000179145"/>
    </source>
</evidence>
<keyword evidence="2" id="KW-1185">Reference proteome</keyword>
<sequence length="199" mass="22524">MTLGALSVRGKAQHRCKVSFKENPEFSILWNELDPRDQRTDCFYRLCSIGLVLKAVVERRDLLAIQFRHVGMQQRRRGRSVRQSFLYLGLARFELLHTYLESRTGKAIQDRLNGLVQFALDFGKFGFQGSQIGSFFHPQPVDLSCELVTEFLEEGGIHHLGPQTVENGFFQNVPSNCQAVLAGALVPGCRAAEVVFRDH</sequence>
<proteinExistence type="predicted"/>
<evidence type="ECO:0000313" key="1">
    <source>
        <dbReference type="EMBL" id="AOX17788.1"/>
    </source>
</evidence>
<dbReference type="Proteomes" id="UP000179145">
    <property type="component" value="Chromosome"/>
</dbReference>
<organism evidence="1 2">
    <name type="scientific">Kozakia baliensis</name>
    <dbReference type="NCBI Taxonomy" id="153496"/>
    <lineage>
        <taxon>Bacteria</taxon>
        <taxon>Pseudomonadati</taxon>
        <taxon>Pseudomonadota</taxon>
        <taxon>Alphaproteobacteria</taxon>
        <taxon>Acetobacterales</taxon>
        <taxon>Acetobacteraceae</taxon>
        <taxon>Kozakia</taxon>
    </lineage>
</organism>
<dbReference type="KEGG" id="kba:A0U89_12265"/>
<accession>A0A1D8UVV6</accession>
<gene>
    <name evidence="1" type="ORF">A0U89_12265</name>
</gene>
<dbReference type="EMBL" id="CP014674">
    <property type="protein sequence ID" value="AOX17788.1"/>
    <property type="molecule type" value="Genomic_DNA"/>
</dbReference>